<sequence>MTEVLGFGMKCIKCLLFLLNFTFLFIGICTVTIGGIILVNYNNFDIFLESFHLKPAQFVIAVGALTIGTSFIGCFGASKRSTLIINIYALLLFLILLLEVSLCIMTLVFRCDIYDGLGDNLKHGMGEYINDSGTKKAWDAVQTNLHCCGVNNSYEWARYHVPGHVIDKGHLEYTIPFSCCNDRHCERPYTRGCLKILHHYTYQSTTIFIYISVGNAIVKMFAIILARMLAKAIRQLKSQREMERQINMQEQFDRDVTTTNTFSNRIQY</sequence>
<dbReference type="PANTHER" id="PTHR19282:SF477">
    <property type="entry name" value="TETRASPANIN"/>
    <property type="match status" value="1"/>
</dbReference>
<feature type="transmembrane region" description="Helical" evidence="6">
    <location>
        <begin position="87"/>
        <end position="109"/>
    </location>
</feature>
<evidence type="ECO:0000256" key="2">
    <source>
        <dbReference type="ARBA" id="ARBA00006840"/>
    </source>
</evidence>
<reference evidence="8" key="1">
    <citation type="submission" date="2023-01" db="EMBL/GenBank/DDBJ databases">
        <title>Key to firefly adult light organ development and bioluminescence: homeobox transcription factors regulate luciferase expression and transportation to peroxisome.</title>
        <authorList>
            <person name="Fu X."/>
        </authorList>
    </citation>
    <scope>NUCLEOTIDE SEQUENCE [LARGE SCALE GENOMIC DNA]</scope>
</reference>
<dbReference type="InterPro" id="IPR018503">
    <property type="entry name" value="Tetraspanin_CS"/>
</dbReference>
<evidence type="ECO:0000256" key="1">
    <source>
        <dbReference type="ARBA" id="ARBA00004141"/>
    </source>
</evidence>
<feature type="transmembrane region" description="Helical" evidence="6">
    <location>
        <begin position="12"/>
        <end position="38"/>
    </location>
</feature>
<dbReference type="Pfam" id="PF00335">
    <property type="entry name" value="Tetraspanin"/>
    <property type="match status" value="1"/>
</dbReference>
<organism evidence="7 8">
    <name type="scientific">Aquatica leii</name>
    <dbReference type="NCBI Taxonomy" id="1421715"/>
    <lineage>
        <taxon>Eukaryota</taxon>
        <taxon>Metazoa</taxon>
        <taxon>Ecdysozoa</taxon>
        <taxon>Arthropoda</taxon>
        <taxon>Hexapoda</taxon>
        <taxon>Insecta</taxon>
        <taxon>Pterygota</taxon>
        <taxon>Neoptera</taxon>
        <taxon>Endopterygota</taxon>
        <taxon>Coleoptera</taxon>
        <taxon>Polyphaga</taxon>
        <taxon>Elateriformia</taxon>
        <taxon>Elateroidea</taxon>
        <taxon>Lampyridae</taxon>
        <taxon>Luciolinae</taxon>
        <taxon>Aquatica</taxon>
    </lineage>
</organism>
<dbReference type="InterPro" id="IPR000301">
    <property type="entry name" value="Tetraspanin_animals"/>
</dbReference>
<evidence type="ECO:0000256" key="6">
    <source>
        <dbReference type="RuleBase" id="RU361218"/>
    </source>
</evidence>
<dbReference type="InterPro" id="IPR008952">
    <property type="entry name" value="Tetraspanin_EC2_sf"/>
</dbReference>
<dbReference type="CDD" id="cd03127">
    <property type="entry name" value="tetraspanin_LEL"/>
    <property type="match status" value="1"/>
</dbReference>
<dbReference type="AlphaFoldDB" id="A0AAN7PUU8"/>
<evidence type="ECO:0000313" key="7">
    <source>
        <dbReference type="EMBL" id="KAK4876412.1"/>
    </source>
</evidence>
<dbReference type="Proteomes" id="UP001353858">
    <property type="component" value="Unassembled WGS sequence"/>
</dbReference>
<evidence type="ECO:0000313" key="8">
    <source>
        <dbReference type="Proteomes" id="UP001353858"/>
    </source>
</evidence>
<gene>
    <name evidence="7" type="ORF">RN001_012834</name>
</gene>
<evidence type="ECO:0000256" key="4">
    <source>
        <dbReference type="ARBA" id="ARBA00022989"/>
    </source>
</evidence>
<dbReference type="PIRSF" id="PIRSF002419">
    <property type="entry name" value="Tetraspanin"/>
    <property type="match status" value="1"/>
</dbReference>
<dbReference type="EMBL" id="JARPUR010000005">
    <property type="protein sequence ID" value="KAK4876412.1"/>
    <property type="molecule type" value="Genomic_DNA"/>
</dbReference>
<name>A0AAN7PUU8_9COLE</name>
<dbReference type="PRINTS" id="PR00259">
    <property type="entry name" value="TMFOUR"/>
</dbReference>
<keyword evidence="3 6" id="KW-0812">Transmembrane</keyword>
<dbReference type="Gene3D" id="1.10.1450.10">
    <property type="entry name" value="Tetraspanin"/>
    <property type="match status" value="1"/>
</dbReference>
<keyword evidence="5 6" id="KW-0472">Membrane</keyword>
<accession>A0AAN7PUU8</accession>
<evidence type="ECO:0000256" key="3">
    <source>
        <dbReference type="ARBA" id="ARBA00022692"/>
    </source>
</evidence>
<comment type="caution">
    <text evidence="7">The sequence shown here is derived from an EMBL/GenBank/DDBJ whole genome shotgun (WGS) entry which is preliminary data.</text>
</comment>
<keyword evidence="4 6" id="KW-1133">Transmembrane helix</keyword>
<proteinExistence type="inferred from homology"/>
<feature type="transmembrane region" description="Helical" evidence="6">
    <location>
        <begin position="58"/>
        <end position="75"/>
    </location>
</feature>
<dbReference type="InterPro" id="IPR018499">
    <property type="entry name" value="Tetraspanin/Peripherin"/>
</dbReference>
<keyword evidence="8" id="KW-1185">Reference proteome</keyword>
<dbReference type="PROSITE" id="PS00421">
    <property type="entry name" value="TM4_1"/>
    <property type="match status" value="1"/>
</dbReference>
<dbReference type="SUPFAM" id="SSF48652">
    <property type="entry name" value="Tetraspanin"/>
    <property type="match status" value="1"/>
</dbReference>
<evidence type="ECO:0000256" key="5">
    <source>
        <dbReference type="ARBA" id="ARBA00023136"/>
    </source>
</evidence>
<protein>
    <recommendedName>
        <fullName evidence="6">Tetraspanin</fullName>
    </recommendedName>
</protein>
<feature type="transmembrane region" description="Helical" evidence="6">
    <location>
        <begin position="207"/>
        <end position="230"/>
    </location>
</feature>
<dbReference type="GO" id="GO:0005886">
    <property type="term" value="C:plasma membrane"/>
    <property type="evidence" value="ECO:0007669"/>
    <property type="project" value="TreeGrafter"/>
</dbReference>
<dbReference type="PANTHER" id="PTHR19282">
    <property type="entry name" value="TETRASPANIN"/>
    <property type="match status" value="1"/>
</dbReference>
<comment type="subcellular location">
    <subcellularLocation>
        <location evidence="1 6">Membrane</location>
        <topology evidence="1 6">Multi-pass membrane protein</topology>
    </subcellularLocation>
</comment>
<comment type="similarity">
    <text evidence="2 6">Belongs to the tetraspanin (TM4SF) family.</text>
</comment>